<feature type="domain" description="Calcineurin-like phosphoesterase" evidence="2">
    <location>
        <begin position="38"/>
        <end position="230"/>
    </location>
</feature>
<accession>A0A9D4BHL0</accession>
<dbReference type="InterPro" id="IPR051693">
    <property type="entry name" value="UPF0046_metallophosphoest"/>
</dbReference>
<dbReference type="EMBL" id="JAIWYP010000015">
    <property type="protein sequence ID" value="KAH3703500.1"/>
    <property type="molecule type" value="Genomic_DNA"/>
</dbReference>
<name>A0A9D4BHL0_DREPO</name>
<evidence type="ECO:0000313" key="3">
    <source>
        <dbReference type="EMBL" id="KAH3703500.1"/>
    </source>
</evidence>
<keyword evidence="4" id="KW-1185">Reference proteome</keyword>
<comment type="similarity">
    <text evidence="1">Belongs to the UPF0046 family.</text>
</comment>
<dbReference type="InterPro" id="IPR029052">
    <property type="entry name" value="Metallo-depent_PP-like"/>
</dbReference>
<dbReference type="SUPFAM" id="SSF56300">
    <property type="entry name" value="Metallo-dependent phosphatases"/>
    <property type="match status" value="1"/>
</dbReference>
<gene>
    <name evidence="3" type="ORF">DPMN_078537</name>
</gene>
<dbReference type="Gene3D" id="3.60.21.10">
    <property type="match status" value="1"/>
</dbReference>
<reference evidence="3" key="2">
    <citation type="submission" date="2020-11" db="EMBL/GenBank/DDBJ databases">
        <authorList>
            <person name="McCartney M.A."/>
            <person name="Auch B."/>
            <person name="Kono T."/>
            <person name="Mallez S."/>
            <person name="Becker A."/>
            <person name="Gohl D.M."/>
            <person name="Silverstein K.A.T."/>
            <person name="Koren S."/>
            <person name="Bechman K.B."/>
            <person name="Herman A."/>
            <person name="Abrahante J.E."/>
            <person name="Garbe J."/>
        </authorList>
    </citation>
    <scope>NUCLEOTIDE SEQUENCE</scope>
    <source>
        <strain evidence="3">Duluth1</strain>
        <tissue evidence="3">Whole animal</tissue>
    </source>
</reference>
<dbReference type="GO" id="GO:0016787">
    <property type="term" value="F:hydrolase activity"/>
    <property type="evidence" value="ECO:0007669"/>
    <property type="project" value="InterPro"/>
</dbReference>
<dbReference type="Proteomes" id="UP000828390">
    <property type="component" value="Unassembled WGS sequence"/>
</dbReference>
<evidence type="ECO:0000256" key="1">
    <source>
        <dbReference type="ARBA" id="ARBA00007993"/>
    </source>
</evidence>
<proteinExistence type="inferred from homology"/>
<dbReference type="InterPro" id="IPR004843">
    <property type="entry name" value="Calcineurin-like_PHP"/>
</dbReference>
<organism evidence="3 4">
    <name type="scientific">Dreissena polymorpha</name>
    <name type="common">Zebra mussel</name>
    <name type="synonym">Mytilus polymorpha</name>
    <dbReference type="NCBI Taxonomy" id="45954"/>
    <lineage>
        <taxon>Eukaryota</taxon>
        <taxon>Metazoa</taxon>
        <taxon>Spiralia</taxon>
        <taxon>Lophotrochozoa</taxon>
        <taxon>Mollusca</taxon>
        <taxon>Bivalvia</taxon>
        <taxon>Autobranchia</taxon>
        <taxon>Heteroconchia</taxon>
        <taxon>Euheterodonta</taxon>
        <taxon>Imparidentia</taxon>
        <taxon>Neoheterodontei</taxon>
        <taxon>Myida</taxon>
        <taxon>Dreissenoidea</taxon>
        <taxon>Dreissenidae</taxon>
        <taxon>Dreissena</taxon>
    </lineage>
</organism>
<dbReference type="PANTHER" id="PTHR12905">
    <property type="entry name" value="METALLOPHOSPHOESTERASE"/>
    <property type="match status" value="1"/>
</dbReference>
<sequence>MEPENSTSEELTASSNYCTTTDKVDLECEVTFNKKRLTIVCISDTHSKLQLSDLSRIPPGDILLHAGDFTLRGSLREVHEFNILLGHLPHPVKIVIAGNHEDCLEVPSASLKLSRRLHLQKNYGVSEPHQILSNFIYLEDQSVIVSGLKIYGAPWSPLFYSTAFQLQRGEMLARKWRKIPDDVDILMTHCPPYGICDTNIQGQNCGCEALLHELQTRLKPKFHVFGHIHEGYGRMEHDGTQYINASMCTRKYKPDNPPVVFEIDNPAYKLRERVSVKGLASASNGINH</sequence>
<dbReference type="CDD" id="cd07379">
    <property type="entry name" value="MPP_239FB"/>
    <property type="match status" value="1"/>
</dbReference>
<dbReference type="OrthoDB" id="630188at2759"/>
<dbReference type="Pfam" id="PF00149">
    <property type="entry name" value="Metallophos"/>
    <property type="match status" value="1"/>
</dbReference>
<dbReference type="AlphaFoldDB" id="A0A9D4BHL0"/>
<evidence type="ECO:0000259" key="2">
    <source>
        <dbReference type="Pfam" id="PF00149"/>
    </source>
</evidence>
<reference evidence="3" key="1">
    <citation type="journal article" date="2019" name="bioRxiv">
        <title>The Genome of the Zebra Mussel, Dreissena polymorpha: A Resource for Invasive Species Research.</title>
        <authorList>
            <person name="McCartney M.A."/>
            <person name="Auch B."/>
            <person name="Kono T."/>
            <person name="Mallez S."/>
            <person name="Zhang Y."/>
            <person name="Obille A."/>
            <person name="Becker A."/>
            <person name="Abrahante J.E."/>
            <person name="Garbe J."/>
            <person name="Badalamenti J.P."/>
            <person name="Herman A."/>
            <person name="Mangelson H."/>
            <person name="Liachko I."/>
            <person name="Sullivan S."/>
            <person name="Sone E.D."/>
            <person name="Koren S."/>
            <person name="Silverstein K.A.T."/>
            <person name="Beckman K.B."/>
            <person name="Gohl D.M."/>
        </authorList>
    </citation>
    <scope>NUCLEOTIDE SEQUENCE</scope>
    <source>
        <strain evidence="3">Duluth1</strain>
        <tissue evidence="3">Whole animal</tissue>
    </source>
</reference>
<dbReference type="PANTHER" id="PTHR12905:SF0">
    <property type="entry name" value="CALCINEURIN-LIKE PHOSPHOESTERASE DOMAIN-CONTAINING PROTEIN"/>
    <property type="match status" value="1"/>
</dbReference>
<evidence type="ECO:0000313" key="4">
    <source>
        <dbReference type="Proteomes" id="UP000828390"/>
    </source>
</evidence>
<comment type="caution">
    <text evidence="3">The sequence shown here is derived from an EMBL/GenBank/DDBJ whole genome shotgun (WGS) entry which is preliminary data.</text>
</comment>
<protein>
    <recommendedName>
        <fullName evidence="2">Calcineurin-like phosphoesterase domain-containing protein</fullName>
    </recommendedName>
</protein>